<evidence type="ECO:0000256" key="5">
    <source>
        <dbReference type="ARBA" id="ARBA00022573"/>
    </source>
</evidence>
<evidence type="ECO:0000256" key="4">
    <source>
        <dbReference type="ARBA" id="ARBA00022475"/>
    </source>
</evidence>
<protein>
    <recommendedName>
        <fullName evidence="9">Cobalamin biosynthesis protein CobD</fullName>
    </recommendedName>
</protein>
<comment type="function">
    <text evidence="9">Converts cobyric acid to cobinamide by the addition of aminopropanol on the F carboxylic group.</text>
</comment>
<evidence type="ECO:0000256" key="9">
    <source>
        <dbReference type="HAMAP-Rule" id="MF_00024"/>
    </source>
</evidence>
<dbReference type="GO" id="GO:0048472">
    <property type="term" value="F:threonine-phosphate decarboxylase activity"/>
    <property type="evidence" value="ECO:0007669"/>
    <property type="project" value="InterPro"/>
</dbReference>
<feature type="transmembrane region" description="Helical" evidence="9">
    <location>
        <begin position="87"/>
        <end position="104"/>
    </location>
</feature>
<accession>A0A1H6D6P1</accession>
<name>A0A1H6D6P1_9HYPH</name>
<keyword evidence="7 9" id="KW-1133">Transmembrane helix</keyword>
<keyword evidence="8 9" id="KW-0472">Membrane</keyword>
<dbReference type="PANTHER" id="PTHR34308:SF1">
    <property type="entry name" value="COBALAMIN BIOSYNTHESIS PROTEIN CBIB"/>
    <property type="match status" value="1"/>
</dbReference>
<dbReference type="HAMAP" id="MF_00024">
    <property type="entry name" value="CobD_CbiB"/>
    <property type="match status" value="1"/>
</dbReference>
<dbReference type="Proteomes" id="UP000236743">
    <property type="component" value="Unassembled WGS sequence"/>
</dbReference>
<proteinExistence type="inferred from homology"/>
<organism evidence="10 11">
    <name type="scientific">Bosea lathyri</name>
    <dbReference type="NCBI Taxonomy" id="1036778"/>
    <lineage>
        <taxon>Bacteria</taxon>
        <taxon>Pseudomonadati</taxon>
        <taxon>Pseudomonadota</taxon>
        <taxon>Alphaproteobacteria</taxon>
        <taxon>Hyphomicrobiales</taxon>
        <taxon>Boseaceae</taxon>
        <taxon>Bosea</taxon>
    </lineage>
</organism>
<keyword evidence="4 9" id="KW-1003">Cell membrane</keyword>
<evidence type="ECO:0000256" key="3">
    <source>
        <dbReference type="ARBA" id="ARBA00006263"/>
    </source>
</evidence>
<feature type="transmembrane region" description="Helical" evidence="9">
    <location>
        <begin position="304"/>
        <end position="324"/>
    </location>
</feature>
<evidence type="ECO:0000256" key="2">
    <source>
        <dbReference type="ARBA" id="ARBA00004953"/>
    </source>
</evidence>
<gene>
    <name evidence="9" type="primary">cobD</name>
    <name evidence="10" type="ORF">SAMN04488115_11655</name>
</gene>
<dbReference type="GO" id="GO:0015420">
    <property type="term" value="F:ABC-type vitamin B12 transporter activity"/>
    <property type="evidence" value="ECO:0007669"/>
    <property type="project" value="UniProtKB-UniRule"/>
</dbReference>
<reference evidence="10 11" key="1">
    <citation type="submission" date="2016-10" db="EMBL/GenBank/DDBJ databases">
        <authorList>
            <person name="de Groot N.N."/>
        </authorList>
    </citation>
    <scope>NUCLEOTIDE SEQUENCE [LARGE SCALE GENOMIC DNA]</scope>
    <source>
        <strain evidence="10 11">DSM 26656</strain>
    </source>
</reference>
<feature type="transmembrane region" description="Helical" evidence="9">
    <location>
        <begin position="60"/>
        <end position="81"/>
    </location>
</feature>
<keyword evidence="6 9" id="KW-0812">Transmembrane</keyword>
<evidence type="ECO:0000256" key="1">
    <source>
        <dbReference type="ARBA" id="ARBA00004651"/>
    </source>
</evidence>
<dbReference type="GO" id="GO:0005886">
    <property type="term" value="C:plasma membrane"/>
    <property type="evidence" value="ECO:0007669"/>
    <property type="project" value="UniProtKB-SubCell"/>
</dbReference>
<evidence type="ECO:0000313" key="10">
    <source>
        <dbReference type="EMBL" id="SEG80463.1"/>
    </source>
</evidence>
<comment type="similarity">
    <text evidence="3 9">Belongs to the CobD/CbiB family.</text>
</comment>
<dbReference type="InterPro" id="IPR004485">
    <property type="entry name" value="Cobalamin_biosynth_CobD/CbiB"/>
</dbReference>
<evidence type="ECO:0000313" key="11">
    <source>
        <dbReference type="Proteomes" id="UP000236743"/>
    </source>
</evidence>
<evidence type="ECO:0000256" key="7">
    <source>
        <dbReference type="ARBA" id="ARBA00022989"/>
    </source>
</evidence>
<dbReference type="PANTHER" id="PTHR34308">
    <property type="entry name" value="COBALAMIN BIOSYNTHESIS PROTEIN CBIB"/>
    <property type="match status" value="1"/>
</dbReference>
<comment type="subcellular location">
    <subcellularLocation>
        <location evidence="1 9">Cell membrane</location>
        <topology evidence="1 9">Multi-pass membrane protein</topology>
    </subcellularLocation>
</comment>
<dbReference type="EMBL" id="FNUY01000016">
    <property type="protein sequence ID" value="SEG80463.1"/>
    <property type="molecule type" value="Genomic_DNA"/>
</dbReference>
<keyword evidence="5 9" id="KW-0169">Cobalamin biosynthesis</keyword>
<dbReference type="NCBIfam" id="TIGR00380">
    <property type="entry name" value="cobal_cbiB"/>
    <property type="match status" value="1"/>
</dbReference>
<sequence>MSFTDTLPLLALALLLEAALGYPQGLYARIGHPVTWLGALIAKLDHALNSEAASFALRKIAGVAALALLLAVALATALVLAWLCGRLGPLGLLPLALLASTLLAQRSLHEHVARVAQGLENGGLAGGRKAVSMIVGRNPDTLDEAGVARAAIESLSENFSDGIVAPAFWLGVGGLPGIALYKAINTADSMIGHKTPRHLAFGWASARLDDIVNLPASRLTALLLIAAAALDGQASATSAWRAVGHDARRHRSPNAGWPEAAMAGALGLRLAGPRTYGAVTVNDSWMGDGRAEATAADIRRALRLYRTACLLLWGLAVGGAAAWLST</sequence>
<dbReference type="GO" id="GO:0009236">
    <property type="term" value="P:cobalamin biosynthetic process"/>
    <property type="evidence" value="ECO:0007669"/>
    <property type="project" value="UniProtKB-UniRule"/>
</dbReference>
<dbReference type="AlphaFoldDB" id="A0A1H6D6P1"/>
<dbReference type="UniPathway" id="UPA00148"/>
<dbReference type="Pfam" id="PF03186">
    <property type="entry name" value="CobD_Cbib"/>
    <property type="match status" value="1"/>
</dbReference>
<evidence type="ECO:0000256" key="6">
    <source>
        <dbReference type="ARBA" id="ARBA00022692"/>
    </source>
</evidence>
<comment type="pathway">
    <text evidence="2 9">Cofactor biosynthesis; adenosylcobalamin biosynthesis.</text>
</comment>
<evidence type="ECO:0000256" key="8">
    <source>
        <dbReference type="ARBA" id="ARBA00023136"/>
    </source>
</evidence>
<keyword evidence="11" id="KW-1185">Reference proteome</keyword>
<dbReference type="RefSeq" id="WP_103875390.1">
    <property type="nucleotide sequence ID" value="NZ_FNUY01000016.1"/>
</dbReference>
<dbReference type="OrthoDB" id="9811967at2"/>
<comment type="caution">
    <text evidence="9">Lacks conserved residue(s) required for the propagation of feature annotation.</text>
</comment>